<dbReference type="GO" id="GO:0005783">
    <property type="term" value="C:endoplasmic reticulum"/>
    <property type="evidence" value="ECO:0007669"/>
    <property type="project" value="TreeGrafter"/>
</dbReference>
<sequence length="280" mass="29457">MPSSSRTVLITGCSAHGIGAALALELAQQGHFIFATARSTAKVPRTLASLANVQVLPLDVTDPTTIAVVLRAVTEHGHGLDVLVNNAGTGYTMPLLEADLDRAKKVYDANVWGLLQLIQACSDLLITSKGRIINMSSVGAVVNTPWIGVYSSSKAAVTQLSETLRLELAPLGVSVVCLMIGTITTAFHANEPEVVLLPTSRYAAVRQTISDWATGRAGPKGCSADEFAASIVDDVLGSAGGLVWKGPNSAAVKFVSRWCPVWLLVRYPAVSLLVLCIVLL</sequence>
<dbReference type="GeneID" id="26804491"/>
<feature type="domain" description="Ketoreductase" evidence="5">
    <location>
        <begin position="6"/>
        <end position="182"/>
    </location>
</feature>
<evidence type="ECO:0000256" key="3">
    <source>
        <dbReference type="ARBA" id="ARBA00023002"/>
    </source>
</evidence>
<evidence type="ECO:0000313" key="7">
    <source>
        <dbReference type="Proteomes" id="UP000037505"/>
    </source>
</evidence>
<dbReference type="Pfam" id="PF00106">
    <property type="entry name" value="adh_short"/>
    <property type="match status" value="1"/>
</dbReference>
<accession>A0A0L1JA24</accession>
<comment type="similarity">
    <text evidence="1 4">Belongs to the short-chain dehydrogenases/reductases (SDR) family.</text>
</comment>
<dbReference type="PROSITE" id="PS00061">
    <property type="entry name" value="ADH_SHORT"/>
    <property type="match status" value="1"/>
</dbReference>
<dbReference type="SMART" id="SM00822">
    <property type="entry name" value="PKS_KR"/>
    <property type="match status" value="1"/>
</dbReference>
<dbReference type="GO" id="GO:0044550">
    <property type="term" value="P:secondary metabolite biosynthetic process"/>
    <property type="evidence" value="ECO:0007669"/>
    <property type="project" value="UniProtKB-ARBA"/>
</dbReference>
<dbReference type="RefSeq" id="XP_015409468.1">
    <property type="nucleotide sequence ID" value="XM_015547944.1"/>
</dbReference>
<dbReference type="PANTHER" id="PTHR44169:SF6">
    <property type="entry name" value="NADPH-DEPENDENT 1-ACYLDIHYDROXYACETONE PHOSPHATE REDUCTASE"/>
    <property type="match status" value="1"/>
</dbReference>
<dbReference type="PRINTS" id="PR00080">
    <property type="entry name" value="SDRFAMILY"/>
</dbReference>
<dbReference type="InterPro" id="IPR020904">
    <property type="entry name" value="Sc_DH/Rdtase_CS"/>
</dbReference>
<dbReference type="OrthoDB" id="2102561at2759"/>
<evidence type="ECO:0000256" key="4">
    <source>
        <dbReference type="RuleBase" id="RU000363"/>
    </source>
</evidence>
<dbReference type="Proteomes" id="UP000037505">
    <property type="component" value="Unassembled WGS sequence"/>
</dbReference>
<keyword evidence="2" id="KW-0521">NADP</keyword>
<dbReference type="PANTHER" id="PTHR44169">
    <property type="entry name" value="NADPH-DEPENDENT 1-ACYLDIHYDROXYACETONE PHOSPHATE REDUCTASE"/>
    <property type="match status" value="1"/>
</dbReference>
<dbReference type="AlphaFoldDB" id="A0A0L1JA24"/>
<dbReference type="InterPro" id="IPR057326">
    <property type="entry name" value="KR_dom"/>
</dbReference>
<evidence type="ECO:0000313" key="6">
    <source>
        <dbReference type="EMBL" id="KNG88545.1"/>
    </source>
</evidence>
<dbReference type="InterPro" id="IPR036291">
    <property type="entry name" value="NAD(P)-bd_dom_sf"/>
</dbReference>
<dbReference type="EMBL" id="JNOM01000050">
    <property type="protein sequence ID" value="KNG88545.1"/>
    <property type="molecule type" value="Genomic_DNA"/>
</dbReference>
<name>A0A0L1JA24_ASPN3</name>
<dbReference type="GO" id="GO:0000140">
    <property type="term" value="F:acylglycerone-phosphate reductase (NADP+) activity"/>
    <property type="evidence" value="ECO:0007669"/>
    <property type="project" value="TreeGrafter"/>
</dbReference>
<dbReference type="PRINTS" id="PR00081">
    <property type="entry name" value="GDHRDH"/>
</dbReference>
<dbReference type="GO" id="GO:0006654">
    <property type="term" value="P:phosphatidic acid biosynthetic process"/>
    <property type="evidence" value="ECO:0007669"/>
    <property type="project" value="TreeGrafter"/>
</dbReference>
<dbReference type="SUPFAM" id="SSF51735">
    <property type="entry name" value="NAD(P)-binding Rossmann-fold domains"/>
    <property type="match status" value="1"/>
</dbReference>
<dbReference type="CDD" id="cd05374">
    <property type="entry name" value="17beta-HSD-like_SDR_c"/>
    <property type="match status" value="1"/>
</dbReference>
<evidence type="ECO:0000256" key="2">
    <source>
        <dbReference type="ARBA" id="ARBA00022857"/>
    </source>
</evidence>
<comment type="caution">
    <text evidence="6">The sequence shown here is derived from an EMBL/GenBank/DDBJ whole genome shotgun (WGS) entry which is preliminary data.</text>
</comment>
<reference evidence="6 7" key="1">
    <citation type="submission" date="2014-06" db="EMBL/GenBank/DDBJ databases">
        <title>The Genome of the Aflatoxigenic Filamentous Fungus Aspergillus nomius.</title>
        <authorList>
            <person name="Moore M.G."/>
            <person name="Shannon B.M."/>
            <person name="Brian M.M."/>
        </authorList>
    </citation>
    <scope>NUCLEOTIDE SEQUENCE [LARGE SCALE GENOMIC DNA]</scope>
    <source>
        <strain evidence="6 7">NRRL 13137</strain>
    </source>
</reference>
<keyword evidence="3" id="KW-0560">Oxidoreductase</keyword>
<dbReference type="GO" id="GO:0004806">
    <property type="term" value="F:triacylglycerol lipase activity"/>
    <property type="evidence" value="ECO:0007669"/>
    <property type="project" value="TreeGrafter"/>
</dbReference>
<evidence type="ECO:0000259" key="5">
    <source>
        <dbReference type="SMART" id="SM00822"/>
    </source>
</evidence>
<protein>
    <submittedName>
        <fullName evidence="6">Oxidoreductase, short-chain dehydrogenase/reductase family</fullName>
    </submittedName>
</protein>
<organism evidence="6 7">
    <name type="scientific">Aspergillus nomiae NRRL (strain ATCC 15546 / NRRL 13137 / CBS 260.88 / M93)</name>
    <dbReference type="NCBI Taxonomy" id="1509407"/>
    <lineage>
        <taxon>Eukaryota</taxon>
        <taxon>Fungi</taxon>
        <taxon>Dikarya</taxon>
        <taxon>Ascomycota</taxon>
        <taxon>Pezizomycotina</taxon>
        <taxon>Eurotiomycetes</taxon>
        <taxon>Eurotiomycetidae</taxon>
        <taxon>Eurotiales</taxon>
        <taxon>Aspergillaceae</taxon>
        <taxon>Aspergillus</taxon>
        <taxon>Aspergillus subgen. Circumdati</taxon>
    </lineage>
</organism>
<dbReference type="InterPro" id="IPR002347">
    <property type="entry name" value="SDR_fam"/>
</dbReference>
<dbReference type="STRING" id="1509407.A0A0L1JA24"/>
<keyword evidence="7" id="KW-1185">Reference proteome</keyword>
<dbReference type="Gene3D" id="3.40.50.720">
    <property type="entry name" value="NAD(P)-binding Rossmann-like Domain"/>
    <property type="match status" value="1"/>
</dbReference>
<proteinExistence type="inferred from homology"/>
<dbReference type="GO" id="GO:0005811">
    <property type="term" value="C:lipid droplet"/>
    <property type="evidence" value="ECO:0007669"/>
    <property type="project" value="TreeGrafter"/>
</dbReference>
<dbReference type="GO" id="GO:0019433">
    <property type="term" value="P:triglyceride catabolic process"/>
    <property type="evidence" value="ECO:0007669"/>
    <property type="project" value="TreeGrafter"/>
</dbReference>
<evidence type="ECO:0000256" key="1">
    <source>
        <dbReference type="ARBA" id="ARBA00006484"/>
    </source>
</evidence>
<gene>
    <name evidence="6" type="ORF">ANOM_002687</name>
</gene>